<reference evidence="2 3" key="1">
    <citation type="submission" date="2015-08" db="EMBL/GenBank/DDBJ databases">
        <title>Genome sequencing of Penicillium nordicum.</title>
        <authorList>
            <person name="Nguyen H.D."/>
            <person name="Seifert K.A."/>
        </authorList>
    </citation>
    <scope>NUCLEOTIDE SEQUENCE [LARGE SCALE GENOMIC DNA]</scope>
    <source>
        <strain evidence="2 3">DAOMC 185683</strain>
    </source>
</reference>
<proteinExistence type="predicted"/>
<evidence type="ECO:0000313" key="2">
    <source>
        <dbReference type="EMBL" id="KOS44169.1"/>
    </source>
</evidence>
<name>A0A0M9WGU1_9EURO</name>
<organism evidence="2 3">
    <name type="scientific">Penicillium nordicum</name>
    <dbReference type="NCBI Taxonomy" id="229535"/>
    <lineage>
        <taxon>Eukaryota</taxon>
        <taxon>Fungi</taxon>
        <taxon>Dikarya</taxon>
        <taxon>Ascomycota</taxon>
        <taxon>Pezizomycotina</taxon>
        <taxon>Eurotiomycetes</taxon>
        <taxon>Eurotiomycetidae</taxon>
        <taxon>Eurotiales</taxon>
        <taxon>Aspergillaceae</taxon>
        <taxon>Penicillium</taxon>
    </lineage>
</organism>
<evidence type="ECO:0000313" key="3">
    <source>
        <dbReference type="Proteomes" id="UP000037696"/>
    </source>
</evidence>
<comment type="caution">
    <text evidence="2">The sequence shown here is derived from an EMBL/GenBank/DDBJ whole genome shotgun (WGS) entry which is preliminary data.</text>
</comment>
<keyword evidence="1" id="KW-0812">Transmembrane</keyword>
<dbReference type="OrthoDB" id="4366648at2759"/>
<gene>
    <name evidence="2" type="ORF">ACN38_g4931</name>
</gene>
<dbReference type="EMBL" id="LHQQ01000066">
    <property type="protein sequence ID" value="KOS44169.1"/>
    <property type="molecule type" value="Genomic_DNA"/>
</dbReference>
<keyword evidence="1" id="KW-1133">Transmembrane helix</keyword>
<dbReference type="Proteomes" id="UP000037696">
    <property type="component" value="Unassembled WGS sequence"/>
</dbReference>
<dbReference type="AlphaFoldDB" id="A0A0M9WGU1"/>
<accession>A0A0M9WGU1</accession>
<feature type="transmembrane region" description="Helical" evidence="1">
    <location>
        <begin position="93"/>
        <end position="111"/>
    </location>
</feature>
<keyword evidence="1" id="KW-0472">Membrane</keyword>
<protein>
    <submittedName>
        <fullName evidence="2">Uncharacterized protein</fullName>
    </submittedName>
</protein>
<keyword evidence="3" id="KW-1185">Reference proteome</keyword>
<evidence type="ECO:0000256" key="1">
    <source>
        <dbReference type="SAM" id="Phobius"/>
    </source>
</evidence>
<sequence length="125" mass="14664">MKQEMSQKQKETSPGRLELPTSRLTVGRANRLRHGDLRWRNHWMWISCTKAKSLDIETIKISIVFSTSTSPWRNRLARPTVNREVGSSSLPGDVSFCFCFLCMVWVTYLRYLHSFPPYFSFFLVL</sequence>